<evidence type="ECO:0000256" key="1">
    <source>
        <dbReference type="SAM" id="MobiDB-lite"/>
    </source>
</evidence>
<keyword evidence="3" id="KW-1185">Reference proteome</keyword>
<dbReference type="RefSeq" id="XP_064766755.1">
    <property type="nucleotide sequence ID" value="XM_064915235.1"/>
</dbReference>
<evidence type="ECO:0000313" key="2">
    <source>
        <dbReference type="EMBL" id="KAK7203722.1"/>
    </source>
</evidence>
<feature type="compositionally biased region" description="Low complexity" evidence="1">
    <location>
        <begin position="25"/>
        <end position="35"/>
    </location>
</feature>
<protein>
    <submittedName>
        <fullName evidence="2">Uncharacterized protein</fullName>
    </submittedName>
</protein>
<feature type="region of interest" description="Disordered" evidence="1">
    <location>
        <begin position="19"/>
        <end position="81"/>
    </location>
</feature>
<accession>A0ABR1F1J7</accession>
<organism evidence="2 3">
    <name type="scientific">Myxozyma melibiosi</name>
    <dbReference type="NCBI Taxonomy" id="54550"/>
    <lineage>
        <taxon>Eukaryota</taxon>
        <taxon>Fungi</taxon>
        <taxon>Dikarya</taxon>
        <taxon>Ascomycota</taxon>
        <taxon>Saccharomycotina</taxon>
        <taxon>Lipomycetes</taxon>
        <taxon>Lipomycetales</taxon>
        <taxon>Lipomycetaceae</taxon>
        <taxon>Myxozyma</taxon>
    </lineage>
</organism>
<feature type="compositionally biased region" description="Low complexity" evidence="1">
    <location>
        <begin position="246"/>
        <end position="256"/>
    </location>
</feature>
<feature type="region of interest" description="Disordered" evidence="1">
    <location>
        <begin position="238"/>
        <end position="328"/>
    </location>
</feature>
<reference evidence="2 3" key="1">
    <citation type="submission" date="2024-03" db="EMBL/GenBank/DDBJ databases">
        <title>Genome-scale model development and genomic sequencing of the oleaginous clade Lipomyces.</title>
        <authorList>
            <consortium name="Lawrence Berkeley National Laboratory"/>
            <person name="Czajka J.J."/>
            <person name="Han Y."/>
            <person name="Kim J."/>
            <person name="Mondo S.J."/>
            <person name="Hofstad B.A."/>
            <person name="Robles A."/>
            <person name="Haridas S."/>
            <person name="Riley R."/>
            <person name="LaButti K."/>
            <person name="Pangilinan J."/>
            <person name="Andreopoulos W."/>
            <person name="Lipzen A."/>
            <person name="Yan J."/>
            <person name="Wang M."/>
            <person name="Ng V."/>
            <person name="Grigoriev I.V."/>
            <person name="Spatafora J.W."/>
            <person name="Magnuson J.K."/>
            <person name="Baker S.E."/>
            <person name="Pomraning K.R."/>
        </authorList>
    </citation>
    <scope>NUCLEOTIDE SEQUENCE [LARGE SCALE GENOMIC DNA]</scope>
    <source>
        <strain evidence="2 3">Phaff 52-87</strain>
    </source>
</reference>
<sequence>MVSIVQTNALPATRNEVIDLSTPTSGSASPIARSSSSRKRAFDDDDDEEEFHRGQLSGKTLPKRVKPSVEEDGHEVIEIDDDEADRHPVLLNHLGRPILRSSKAAMAYLEFQLSFARSLPDWTDVEIRTVARSVLTINPDVDWSRHLNEVEHSVANDEDPFPDFTGGEPFPIPSTAIVAAQASPKVLPHTGVLRLPRVDDLESSDDESTSSYDDSSDDESVESEDNFRRNIAPFFFEYNTSDDETSSGSSRESSSEPVLPTNVTESEYVSSSDSDSGTETPPTDYSKEGMHHHGSSNTQQEYSSDDEYESDDEDIPSDDEDDEDYVDE</sequence>
<dbReference type="Proteomes" id="UP001498771">
    <property type="component" value="Unassembled WGS sequence"/>
</dbReference>
<dbReference type="GeneID" id="90040747"/>
<feature type="compositionally biased region" description="Acidic residues" evidence="1">
    <location>
        <begin position="201"/>
        <end position="224"/>
    </location>
</feature>
<name>A0ABR1F1J7_9ASCO</name>
<comment type="caution">
    <text evidence="2">The sequence shown here is derived from an EMBL/GenBank/DDBJ whole genome shotgun (WGS) entry which is preliminary data.</text>
</comment>
<evidence type="ECO:0000313" key="3">
    <source>
        <dbReference type="Proteomes" id="UP001498771"/>
    </source>
</evidence>
<gene>
    <name evidence="2" type="ORF">BZA70DRAFT_58253</name>
</gene>
<feature type="compositionally biased region" description="Basic and acidic residues" evidence="1">
    <location>
        <begin position="67"/>
        <end position="77"/>
    </location>
</feature>
<proteinExistence type="predicted"/>
<feature type="region of interest" description="Disordered" evidence="1">
    <location>
        <begin position="197"/>
        <end position="225"/>
    </location>
</feature>
<feature type="compositionally biased region" description="Acidic residues" evidence="1">
    <location>
        <begin position="303"/>
        <end position="328"/>
    </location>
</feature>
<dbReference type="EMBL" id="JBBJBU010000010">
    <property type="protein sequence ID" value="KAK7203722.1"/>
    <property type="molecule type" value="Genomic_DNA"/>
</dbReference>